<keyword evidence="3" id="KW-1185">Reference proteome</keyword>
<dbReference type="OrthoDB" id="1091325at2"/>
<dbReference type="Proteomes" id="UP000006044">
    <property type="component" value="Unassembled WGS sequence"/>
</dbReference>
<accession>K0X4Y9</accession>
<evidence type="ECO:0000256" key="1">
    <source>
        <dbReference type="SAM" id="SignalP"/>
    </source>
</evidence>
<dbReference type="PROSITE" id="PS51257">
    <property type="entry name" value="PROKAR_LIPOPROTEIN"/>
    <property type="match status" value="1"/>
</dbReference>
<reference evidence="2 3" key="1">
    <citation type="submission" date="2012-08" db="EMBL/GenBank/DDBJ databases">
        <title>The Genome Sequence of Barnesiella intestinihominis YIT 11860.</title>
        <authorList>
            <consortium name="The Broad Institute Genome Sequencing Platform"/>
            <person name="Earl A."/>
            <person name="Ward D."/>
            <person name="Feldgarden M."/>
            <person name="Gevers D."/>
            <person name="Morotomi M."/>
            <person name="Walker B."/>
            <person name="Young S.K."/>
            <person name="Zeng Q."/>
            <person name="Gargeya S."/>
            <person name="Fitzgerald M."/>
            <person name="Haas B."/>
            <person name="Abouelleil A."/>
            <person name="Alvarado L."/>
            <person name="Arachchi H.M."/>
            <person name="Berlin A.M."/>
            <person name="Chapman S.B."/>
            <person name="Goldberg J."/>
            <person name="Griggs A."/>
            <person name="Gujja S."/>
            <person name="Hansen M."/>
            <person name="Howarth C."/>
            <person name="Imamovic A."/>
            <person name="Larimer J."/>
            <person name="McCowen C."/>
            <person name="Montmayeur A."/>
            <person name="Murphy C."/>
            <person name="Neiman D."/>
            <person name="Pearson M."/>
            <person name="Priest M."/>
            <person name="Roberts A."/>
            <person name="Saif S."/>
            <person name="Shea T."/>
            <person name="Sisk P."/>
            <person name="Sykes S."/>
            <person name="Wortman J."/>
            <person name="Nusbaum C."/>
            <person name="Birren B."/>
        </authorList>
    </citation>
    <scope>NUCLEOTIDE SEQUENCE [LARGE SCALE GENOMIC DNA]</scope>
    <source>
        <strain evidence="2 3">YIT 11860</strain>
    </source>
</reference>
<keyword evidence="1" id="KW-0732">Signal</keyword>
<proteinExistence type="predicted"/>
<name>K0X4Y9_9BACT</name>
<organism evidence="2 3">
    <name type="scientific">Barnesiella intestinihominis YIT 11860</name>
    <dbReference type="NCBI Taxonomy" id="742726"/>
    <lineage>
        <taxon>Bacteria</taxon>
        <taxon>Pseudomonadati</taxon>
        <taxon>Bacteroidota</taxon>
        <taxon>Bacteroidia</taxon>
        <taxon>Bacteroidales</taxon>
        <taxon>Barnesiellaceae</taxon>
        <taxon>Barnesiella</taxon>
    </lineage>
</organism>
<dbReference type="RefSeq" id="WP_008861156.1">
    <property type="nucleotide sequence ID" value="NZ_JH815203.1"/>
</dbReference>
<dbReference type="AlphaFoldDB" id="K0X4Y9"/>
<gene>
    <name evidence="2" type="ORF">HMPREF9448_00660</name>
</gene>
<comment type="caution">
    <text evidence="2">The sequence shown here is derived from an EMBL/GenBank/DDBJ whole genome shotgun (WGS) entry which is preliminary data.</text>
</comment>
<dbReference type="EMBL" id="ADLE01000001">
    <property type="protein sequence ID" value="EJZ66482.1"/>
    <property type="molecule type" value="Genomic_DNA"/>
</dbReference>
<feature type="signal peptide" evidence="1">
    <location>
        <begin position="1"/>
        <end position="22"/>
    </location>
</feature>
<protein>
    <submittedName>
        <fullName evidence="2">Uncharacterized protein</fullName>
    </submittedName>
</protein>
<dbReference type="HOGENOM" id="CLU_1114131_0_0_10"/>
<dbReference type="GeneID" id="77847991"/>
<sequence>MKRLLCKWIPVCAMGAVLCACGGGVADGDYVGAFKEYVKSELKSGTWVLSADENLSAEKVDSIQVEILHEVTVADSLRAGRQEAIDSYVSTEQRLKYEMEVAEHNYKLDENSQFARRADYERKLKEAMRSHGNDRNYASKIEGYKQAMERLPKDHEAYVKFDKDRDFSYIREYETAKSAYDQFVATNVDDYIQSYDLIARYVGRDTTEVLGVAAQVEFITPDGNQSAIVLFNEKPTFVKTILTDAQALEDDDTESDAIEYEAE</sequence>
<feature type="chain" id="PRO_5003840764" evidence="1">
    <location>
        <begin position="23"/>
        <end position="263"/>
    </location>
</feature>
<dbReference type="STRING" id="742726.HMPREF9448_00660"/>
<evidence type="ECO:0000313" key="3">
    <source>
        <dbReference type="Proteomes" id="UP000006044"/>
    </source>
</evidence>
<evidence type="ECO:0000313" key="2">
    <source>
        <dbReference type="EMBL" id="EJZ66482.1"/>
    </source>
</evidence>